<dbReference type="PANTHER" id="PTHR43479:SF11">
    <property type="entry name" value="ACREF_ENVCD OPERON REPRESSOR-RELATED"/>
    <property type="match status" value="1"/>
</dbReference>
<gene>
    <name evidence="4" type="ORF">DRW42_13245</name>
</gene>
<dbReference type="PROSITE" id="PS50977">
    <property type="entry name" value="HTH_TETR_2"/>
    <property type="match status" value="1"/>
</dbReference>
<dbReference type="Pfam" id="PF00440">
    <property type="entry name" value="TetR_N"/>
    <property type="match status" value="1"/>
</dbReference>
<feature type="DNA-binding region" description="H-T-H motif" evidence="2">
    <location>
        <begin position="33"/>
        <end position="52"/>
    </location>
</feature>
<name>A0A366KYZ3_9SPHI</name>
<evidence type="ECO:0000256" key="2">
    <source>
        <dbReference type="PROSITE-ProRule" id="PRU00335"/>
    </source>
</evidence>
<feature type="domain" description="HTH tetR-type" evidence="3">
    <location>
        <begin position="10"/>
        <end position="70"/>
    </location>
</feature>
<dbReference type="InterPro" id="IPR001647">
    <property type="entry name" value="HTH_TetR"/>
</dbReference>
<dbReference type="InterPro" id="IPR009057">
    <property type="entry name" value="Homeodomain-like_sf"/>
</dbReference>
<evidence type="ECO:0000259" key="3">
    <source>
        <dbReference type="PROSITE" id="PS50977"/>
    </source>
</evidence>
<dbReference type="Proteomes" id="UP000252081">
    <property type="component" value="Unassembled WGS sequence"/>
</dbReference>
<dbReference type="PRINTS" id="PR00455">
    <property type="entry name" value="HTHTETR"/>
</dbReference>
<organism evidence="4 5">
    <name type="scientific">Pedobacter miscanthi</name>
    <dbReference type="NCBI Taxonomy" id="2259170"/>
    <lineage>
        <taxon>Bacteria</taxon>
        <taxon>Pseudomonadati</taxon>
        <taxon>Bacteroidota</taxon>
        <taxon>Sphingobacteriia</taxon>
        <taxon>Sphingobacteriales</taxon>
        <taxon>Sphingobacteriaceae</taxon>
        <taxon>Pedobacter</taxon>
    </lineage>
</organism>
<dbReference type="AlphaFoldDB" id="A0A366KYZ3"/>
<dbReference type="OrthoDB" id="9789566at2"/>
<dbReference type="RefSeq" id="WP_113949303.1">
    <property type="nucleotide sequence ID" value="NZ_QNQU01000010.1"/>
</dbReference>
<evidence type="ECO:0000313" key="5">
    <source>
        <dbReference type="Proteomes" id="UP000252081"/>
    </source>
</evidence>
<keyword evidence="1 2" id="KW-0238">DNA-binding</keyword>
<reference evidence="4 5" key="1">
    <citation type="submission" date="2018-07" db="EMBL/GenBank/DDBJ databases">
        <title>A draft genome of a endophytic bacteria, a new species of Pedobacter.</title>
        <authorList>
            <person name="Zhang Z.D."/>
            <person name="Chen Z.J."/>
        </authorList>
    </citation>
    <scope>NUCLEOTIDE SEQUENCE [LARGE SCALE GENOMIC DNA]</scope>
    <source>
        <strain evidence="4 5">RS10</strain>
    </source>
</reference>
<dbReference type="SUPFAM" id="SSF46689">
    <property type="entry name" value="Homeodomain-like"/>
    <property type="match status" value="1"/>
</dbReference>
<keyword evidence="5" id="KW-1185">Reference proteome</keyword>
<protein>
    <submittedName>
        <fullName evidence="4">TetR/AcrR family transcriptional regulator</fullName>
    </submittedName>
</protein>
<dbReference type="EMBL" id="QNQU01000010">
    <property type="protein sequence ID" value="RBQ06740.1"/>
    <property type="molecule type" value="Genomic_DNA"/>
</dbReference>
<accession>A0A366KYZ3</accession>
<proteinExistence type="predicted"/>
<evidence type="ECO:0000313" key="4">
    <source>
        <dbReference type="EMBL" id="RBQ06740.1"/>
    </source>
</evidence>
<evidence type="ECO:0000256" key="1">
    <source>
        <dbReference type="ARBA" id="ARBA00023125"/>
    </source>
</evidence>
<dbReference type="InterPro" id="IPR050624">
    <property type="entry name" value="HTH-type_Tx_Regulator"/>
</dbReference>
<dbReference type="PANTHER" id="PTHR43479">
    <property type="entry name" value="ACREF/ENVCD OPERON REPRESSOR-RELATED"/>
    <property type="match status" value="1"/>
</dbReference>
<dbReference type="GO" id="GO:0003677">
    <property type="term" value="F:DNA binding"/>
    <property type="evidence" value="ECO:0007669"/>
    <property type="project" value="UniProtKB-UniRule"/>
</dbReference>
<comment type="caution">
    <text evidence="4">The sequence shown here is derived from an EMBL/GenBank/DDBJ whole genome shotgun (WGS) entry which is preliminary data.</text>
</comment>
<sequence length="203" mass="23203">MAVEKNEVSLTTIQRLKQVAQSEFMKHGYAATKTRDIAEKAGVNLALMNYHFRSKENLFEIIMRENIDKLFSFILPTISDKDTSLSQKLDLLSEQYIATIIDEPSLPIFVLTEIQHNPERFGNQIRFKSEIMESAYLAQLKQADPDTDPVQHLITYLGILLFPFFMKPVLSASGKVSEQGFKASMAERQKQAPAWMKRILGIF</sequence>
<dbReference type="Gene3D" id="1.10.357.10">
    <property type="entry name" value="Tetracycline Repressor, domain 2"/>
    <property type="match status" value="1"/>
</dbReference>